<evidence type="ECO:0000313" key="1">
    <source>
        <dbReference type="EMBL" id="GAI43300.1"/>
    </source>
</evidence>
<comment type="caution">
    <text evidence="1">The sequence shown here is derived from an EMBL/GenBank/DDBJ whole genome shotgun (WGS) entry which is preliminary data.</text>
</comment>
<name>X1PWQ9_9ZZZZ</name>
<sequence>MPPNTRQPIAQLTSGQSVNQIFMISQPILRTTTRGDYYIAAYLNDRTGRLNGRMWQATEDIYNSLPQEGFVMV</sequence>
<accession>X1PWQ9</accession>
<reference evidence="1" key="1">
    <citation type="journal article" date="2014" name="Front. Microbiol.">
        <title>High frequency of phylogenetically diverse reductive dehalogenase-homologous genes in deep subseafloor sedimentary metagenomes.</title>
        <authorList>
            <person name="Kawai M."/>
            <person name="Futagami T."/>
            <person name="Toyoda A."/>
            <person name="Takaki Y."/>
            <person name="Nishi S."/>
            <person name="Hori S."/>
            <person name="Arai W."/>
            <person name="Tsubouchi T."/>
            <person name="Morono Y."/>
            <person name="Uchiyama I."/>
            <person name="Ito T."/>
            <person name="Fujiyama A."/>
            <person name="Inagaki F."/>
            <person name="Takami H."/>
        </authorList>
    </citation>
    <scope>NUCLEOTIDE SEQUENCE</scope>
    <source>
        <strain evidence="1">Expedition CK06-06</strain>
    </source>
</reference>
<gene>
    <name evidence="1" type="ORF">S06H3_48593</name>
</gene>
<proteinExistence type="predicted"/>
<dbReference type="EMBL" id="BARV01030610">
    <property type="protein sequence ID" value="GAI43300.1"/>
    <property type="molecule type" value="Genomic_DNA"/>
</dbReference>
<protein>
    <recommendedName>
        <fullName evidence="2">OB domain-containing protein</fullName>
    </recommendedName>
</protein>
<evidence type="ECO:0008006" key="2">
    <source>
        <dbReference type="Google" id="ProtNLM"/>
    </source>
</evidence>
<feature type="non-terminal residue" evidence="1">
    <location>
        <position position="73"/>
    </location>
</feature>
<organism evidence="1">
    <name type="scientific">marine sediment metagenome</name>
    <dbReference type="NCBI Taxonomy" id="412755"/>
    <lineage>
        <taxon>unclassified sequences</taxon>
        <taxon>metagenomes</taxon>
        <taxon>ecological metagenomes</taxon>
    </lineage>
</organism>
<dbReference type="AlphaFoldDB" id="X1PWQ9"/>